<feature type="compositionally biased region" description="Polar residues" evidence="1">
    <location>
        <begin position="1"/>
        <end position="10"/>
    </location>
</feature>
<evidence type="ECO:0000313" key="3">
    <source>
        <dbReference type="Proteomes" id="UP000277191"/>
    </source>
</evidence>
<dbReference type="EMBL" id="CP034546">
    <property type="protein sequence ID" value="AZQ52975.1"/>
    <property type="molecule type" value="Genomic_DNA"/>
</dbReference>
<accession>A0A3S9NB70</accession>
<reference evidence="2 3" key="1">
    <citation type="submission" date="2018-12" db="EMBL/GenBank/DDBJ databases">
        <title>Cadmium resistance mechanism in endophytic bacteria Burkholderia cenocepacia YG-3.</title>
        <authorList>
            <person name="Zhang X."/>
            <person name="Wang X."/>
            <person name="Zhu Y."/>
        </authorList>
    </citation>
    <scope>NUCLEOTIDE SEQUENCE [LARGE SCALE GENOMIC DNA]</scope>
    <source>
        <strain evidence="2 3">YG-3</strain>
    </source>
</reference>
<sequence length="67" mass="7231">MRAASGSASTIRPPDRAASGELDTPATLLYCSAQFAPDRRVPAPPTPWPHGGRDVTIPGTGRWIRYR</sequence>
<organism evidence="2 3">
    <name type="scientific">Burkholderia cenocepacia</name>
    <dbReference type="NCBI Taxonomy" id="95486"/>
    <lineage>
        <taxon>Bacteria</taxon>
        <taxon>Pseudomonadati</taxon>
        <taxon>Pseudomonadota</taxon>
        <taxon>Betaproteobacteria</taxon>
        <taxon>Burkholderiales</taxon>
        <taxon>Burkholderiaceae</taxon>
        <taxon>Burkholderia</taxon>
        <taxon>Burkholderia cepacia complex</taxon>
    </lineage>
</organism>
<feature type="region of interest" description="Disordered" evidence="1">
    <location>
        <begin position="39"/>
        <end position="60"/>
    </location>
</feature>
<evidence type="ECO:0000256" key="1">
    <source>
        <dbReference type="SAM" id="MobiDB-lite"/>
    </source>
</evidence>
<protein>
    <submittedName>
        <fullName evidence="2">Uncharacterized protein</fullName>
    </submittedName>
</protein>
<gene>
    <name evidence="2" type="ORF">D5R55_18390</name>
</gene>
<proteinExistence type="predicted"/>
<name>A0A3S9NB70_9BURK</name>
<feature type="region of interest" description="Disordered" evidence="1">
    <location>
        <begin position="1"/>
        <end position="23"/>
    </location>
</feature>
<dbReference type="Proteomes" id="UP000277191">
    <property type="component" value="Chromosome 2"/>
</dbReference>
<dbReference type="AlphaFoldDB" id="A0A3S9NB70"/>
<evidence type="ECO:0000313" key="2">
    <source>
        <dbReference type="EMBL" id="AZQ52975.1"/>
    </source>
</evidence>